<dbReference type="PROSITE" id="PS50977">
    <property type="entry name" value="HTH_TETR_2"/>
    <property type="match status" value="1"/>
</dbReference>
<evidence type="ECO:0000313" key="7">
    <source>
        <dbReference type="Proteomes" id="UP000542210"/>
    </source>
</evidence>
<evidence type="ECO:0000256" key="2">
    <source>
        <dbReference type="ARBA" id="ARBA00023125"/>
    </source>
</evidence>
<dbReference type="AlphaFoldDB" id="A0A7W7D9Y5"/>
<dbReference type="InterPro" id="IPR050109">
    <property type="entry name" value="HTH-type_TetR-like_transc_reg"/>
</dbReference>
<dbReference type="Proteomes" id="UP000542210">
    <property type="component" value="Unassembled WGS sequence"/>
</dbReference>
<dbReference type="EMBL" id="JACHND010000001">
    <property type="protein sequence ID" value="MBB4701691.1"/>
    <property type="molecule type" value="Genomic_DNA"/>
</dbReference>
<feature type="domain" description="HTH tetR-type" evidence="5">
    <location>
        <begin position="19"/>
        <end position="79"/>
    </location>
</feature>
<feature type="DNA-binding region" description="H-T-H motif" evidence="4">
    <location>
        <begin position="42"/>
        <end position="61"/>
    </location>
</feature>
<dbReference type="PANTHER" id="PTHR30055">
    <property type="entry name" value="HTH-TYPE TRANSCRIPTIONAL REGULATOR RUTR"/>
    <property type="match status" value="1"/>
</dbReference>
<dbReference type="PANTHER" id="PTHR30055:SF234">
    <property type="entry name" value="HTH-TYPE TRANSCRIPTIONAL REGULATOR BETI"/>
    <property type="match status" value="1"/>
</dbReference>
<comment type="caution">
    <text evidence="6">The sequence shown here is derived from an EMBL/GenBank/DDBJ whole genome shotgun (WGS) entry which is preliminary data.</text>
</comment>
<reference evidence="6 7" key="1">
    <citation type="submission" date="2020-08" db="EMBL/GenBank/DDBJ databases">
        <title>Sequencing the genomes of 1000 actinobacteria strains.</title>
        <authorList>
            <person name="Klenk H.-P."/>
        </authorList>
    </citation>
    <scope>NUCLEOTIDE SEQUENCE [LARGE SCALE GENOMIC DNA]</scope>
    <source>
        <strain evidence="6 7">DSM 45784</strain>
    </source>
</reference>
<keyword evidence="3" id="KW-0804">Transcription</keyword>
<dbReference type="Gene3D" id="1.10.357.10">
    <property type="entry name" value="Tetracycline Repressor, domain 2"/>
    <property type="match status" value="1"/>
</dbReference>
<dbReference type="GO" id="GO:0000976">
    <property type="term" value="F:transcription cis-regulatory region binding"/>
    <property type="evidence" value="ECO:0007669"/>
    <property type="project" value="TreeGrafter"/>
</dbReference>
<protein>
    <submittedName>
        <fullName evidence="6">AcrR family transcriptional regulator</fullName>
    </submittedName>
</protein>
<dbReference type="SUPFAM" id="SSF46689">
    <property type="entry name" value="Homeodomain-like"/>
    <property type="match status" value="1"/>
</dbReference>
<dbReference type="Pfam" id="PF00440">
    <property type="entry name" value="TetR_N"/>
    <property type="match status" value="1"/>
</dbReference>
<gene>
    <name evidence="6" type="ORF">BJ982_003235</name>
</gene>
<dbReference type="PRINTS" id="PR00455">
    <property type="entry name" value="HTHTETR"/>
</dbReference>
<dbReference type="RefSeq" id="WP_184880925.1">
    <property type="nucleotide sequence ID" value="NZ_BOOV01000007.1"/>
</dbReference>
<organism evidence="6 7">
    <name type="scientific">Sphaerisporangium siamense</name>
    <dbReference type="NCBI Taxonomy" id="795645"/>
    <lineage>
        <taxon>Bacteria</taxon>
        <taxon>Bacillati</taxon>
        <taxon>Actinomycetota</taxon>
        <taxon>Actinomycetes</taxon>
        <taxon>Streptosporangiales</taxon>
        <taxon>Streptosporangiaceae</taxon>
        <taxon>Sphaerisporangium</taxon>
    </lineage>
</organism>
<keyword evidence="7" id="KW-1185">Reference proteome</keyword>
<name>A0A7W7D9Y5_9ACTN</name>
<keyword evidence="2 4" id="KW-0238">DNA-binding</keyword>
<proteinExistence type="predicted"/>
<evidence type="ECO:0000259" key="5">
    <source>
        <dbReference type="PROSITE" id="PS50977"/>
    </source>
</evidence>
<evidence type="ECO:0000256" key="1">
    <source>
        <dbReference type="ARBA" id="ARBA00023015"/>
    </source>
</evidence>
<evidence type="ECO:0000256" key="4">
    <source>
        <dbReference type="PROSITE-ProRule" id="PRU00335"/>
    </source>
</evidence>
<dbReference type="InterPro" id="IPR009057">
    <property type="entry name" value="Homeodomain-like_sf"/>
</dbReference>
<evidence type="ECO:0000256" key="3">
    <source>
        <dbReference type="ARBA" id="ARBA00023163"/>
    </source>
</evidence>
<evidence type="ECO:0000313" key="6">
    <source>
        <dbReference type="EMBL" id="MBB4701691.1"/>
    </source>
</evidence>
<keyword evidence="1" id="KW-0805">Transcription regulation</keyword>
<dbReference type="InterPro" id="IPR001647">
    <property type="entry name" value="HTH_TetR"/>
</dbReference>
<accession>A0A7W7D9Y5</accession>
<dbReference type="GO" id="GO:0003700">
    <property type="term" value="F:DNA-binding transcription factor activity"/>
    <property type="evidence" value="ECO:0007669"/>
    <property type="project" value="TreeGrafter"/>
</dbReference>
<sequence>MTTPDMEARVRRQDAHTRQERAHRILDTAGELLLRWGYDKTTIDDVARSAGVAKGTIYLHWKSREELFTALLRRDRVRLLEQVRDGLARRPGGVSVRELFHHLALGLTRRPLVKAVLLGDVTVLGKLIHQRPETRVAEGMRSLAEAYLRMLRGQQAVRTDLSLLDQANVIGATLYGFFLAPPHMPVDHRLPEERMAQLLADTLHRALAPGRALSPHEKATIAQATLSYLDAAVSVAKEQLDLSLTPPSSDGRART</sequence>